<gene>
    <name evidence="1" type="ORF">MKW94_016852</name>
</gene>
<protein>
    <submittedName>
        <fullName evidence="1">Uncharacterized protein</fullName>
    </submittedName>
</protein>
<dbReference type="PANTHER" id="PTHR48464">
    <property type="match status" value="1"/>
</dbReference>
<proteinExistence type="predicted"/>
<dbReference type="Proteomes" id="UP001177140">
    <property type="component" value="Unassembled WGS sequence"/>
</dbReference>
<dbReference type="AlphaFoldDB" id="A0AA41V5R8"/>
<evidence type="ECO:0000313" key="2">
    <source>
        <dbReference type="Proteomes" id="UP001177140"/>
    </source>
</evidence>
<keyword evidence="2" id="KW-1185">Reference proteome</keyword>
<comment type="caution">
    <text evidence="1">The sequence shown here is derived from an EMBL/GenBank/DDBJ whole genome shotgun (WGS) entry which is preliminary data.</text>
</comment>
<accession>A0AA41V5R8</accession>
<name>A0AA41V5R8_PAPNU</name>
<organism evidence="1 2">
    <name type="scientific">Papaver nudicaule</name>
    <name type="common">Iceland poppy</name>
    <dbReference type="NCBI Taxonomy" id="74823"/>
    <lineage>
        <taxon>Eukaryota</taxon>
        <taxon>Viridiplantae</taxon>
        <taxon>Streptophyta</taxon>
        <taxon>Embryophyta</taxon>
        <taxon>Tracheophyta</taxon>
        <taxon>Spermatophyta</taxon>
        <taxon>Magnoliopsida</taxon>
        <taxon>Ranunculales</taxon>
        <taxon>Papaveraceae</taxon>
        <taxon>Papaveroideae</taxon>
        <taxon>Papaver</taxon>
    </lineage>
</organism>
<dbReference type="EMBL" id="JAJJMA010047470">
    <property type="protein sequence ID" value="MCL7025638.1"/>
    <property type="molecule type" value="Genomic_DNA"/>
</dbReference>
<evidence type="ECO:0000313" key="1">
    <source>
        <dbReference type="EMBL" id="MCL7025638.1"/>
    </source>
</evidence>
<reference evidence="1" key="1">
    <citation type="submission" date="2022-03" db="EMBL/GenBank/DDBJ databases">
        <title>A functionally conserved STORR gene fusion in Papaver species that diverged 16.8 million years ago.</title>
        <authorList>
            <person name="Catania T."/>
        </authorList>
    </citation>
    <scope>NUCLEOTIDE SEQUENCE</scope>
    <source>
        <strain evidence="1">S-191538</strain>
    </source>
</reference>
<sequence length="66" mass="7536">MPLHRNWVQAENDILVDILTELTLEGKWKGDTGFKSGYLKVIEQKLLEKLPAAELTVTNIDSRIKN</sequence>
<dbReference type="PANTHER" id="PTHR48464:SF1">
    <property type="entry name" value="MYB_SANT-LIKE DOMAIN-CONTAINING PROTEIN"/>
    <property type="match status" value="1"/>
</dbReference>